<evidence type="ECO:0000313" key="4">
    <source>
        <dbReference type="Proteomes" id="UP000234789"/>
    </source>
</evidence>
<dbReference type="Proteomes" id="UP000234789">
    <property type="component" value="Unassembled WGS sequence"/>
</dbReference>
<dbReference type="RefSeq" id="WP_101808277.1">
    <property type="nucleotide sequence ID" value="NZ_NFEZ01000004.1"/>
</dbReference>
<comment type="caution">
    <text evidence="3">The sequence shown here is derived from an EMBL/GenBank/DDBJ whole genome shotgun (WGS) entry which is preliminary data.</text>
</comment>
<accession>A0A2N5MZR0</accession>
<organism evidence="3 4">
    <name type="scientific">Paenibacillus pasadenensis</name>
    <dbReference type="NCBI Taxonomy" id="217090"/>
    <lineage>
        <taxon>Bacteria</taxon>
        <taxon>Bacillati</taxon>
        <taxon>Bacillota</taxon>
        <taxon>Bacilli</taxon>
        <taxon>Bacillales</taxon>
        <taxon>Paenibacillaceae</taxon>
        <taxon>Paenibacillus</taxon>
    </lineage>
</organism>
<keyword evidence="4" id="KW-1185">Reference proteome</keyword>
<gene>
    <name evidence="3" type="ORF">B8V81_2004</name>
</gene>
<dbReference type="SUPFAM" id="SSF50118">
    <property type="entry name" value="Cell growth inhibitor/plasmid maintenance toxic component"/>
    <property type="match status" value="1"/>
</dbReference>
<sequence length="272" mass="30374">MHECLNGHETFGRLDRELQDKLVDQFERLINAEAKVLSQGTDERGKTVYKPSLDRFDIVLVSFIGIGHLMNEPHYAVVWDAPAHSSNLSVFPLSSKVKHPKFAIGPVDTLPAEDTAIMINQLTTVSRRSLIEPVKKRNAAGRLVNVSLTVRQQRQVLALFHETLLKQPTLRSVIEKELGSHIPFGLSDDNRSDLEVPVAYGLHHSLLLYQLPWSKTMKAIPLQAIEMPFGERRRLVRGLLSRDPLQQAEAEAILALKQTGQMAAEAAVGQLS</sequence>
<dbReference type="Gene3D" id="2.30.30.110">
    <property type="match status" value="1"/>
</dbReference>
<protein>
    <submittedName>
        <fullName evidence="3">Uncharacterized protein</fullName>
    </submittedName>
</protein>
<dbReference type="GO" id="GO:0003677">
    <property type="term" value="F:DNA binding"/>
    <property type="evidence" value="ECO:0007669"/>
    <property type="project" value="InterPro"/>
</dbReference>
<dbReference type="InterPro" id="IPR003477">
    <property type="entry name" value="PemK-like"/>
</dbReference>
<reference evidence="3 4" key="1">
    <citation type="submission" date="2017-05" db="EMBL/GenBank/DDBJ databases">
        <title>Functional genome analysis of Paenibacillus pasadenensis strain R16: insights on endophytic life style and antifungal activity.</title>
        <authorList>
            <person name="Passera A."/>
            <person name="Marcolungo L."/>
            <person name="Casati P."/>
            <person name="Brasca M."/>
            <person name="Quaglino F."/>
            <person name="Delledonne M."/>
        </authorList>
    </citation>
    <scope>NUCLEOTIDE SEQUENCE [LARGE SCALE GENOMIC DNA]</scope>
    <source>
        <strain evidence="3 4">R16</strain>
    </source>
</reference>
<evidence type="ECO:0000256" key="1">
    <source>
        <dbReference type="ARBA" id="ARBA00007521"/>
    </source>
</evidence>
<evidence type="ECO:0000256" key="2">
    <source>
        <dbReference type="ARBA" id="ARBA00022649"/>
    </source>
</evidence>
<proteinExistence type="inferred from homology"/>
<name>A0A2N5MZR0_9BACL</name>
<evidence type="ECO:0000313" key="3">
    <source>
        <dbReference type="EMBL" id="PLT43573.1"/>
    </source>
</evidence>
<dbReference type="EMBL" id="NFEZ01000004">
    <property type="protein sequence ID" value="PLT43573.1"/>
    <property type="molecule type" value="Genomic_DNA"/>
</dbReference>
<dbReference type="Pfam" id="PF02452">
    <property type="entry name" value="PemK_toxin"/>
    <property type="match status" value="1"/>
</dbReference>
<dbReference type="InterPro" id="IPR011067">
    <property type="entry name" value="Plasmid_toxin/cell-grow_inhib"/>
</dbReference>
<comment type="similarity">
    <text evidence="1">Belongs to the PemK/MazF family.</text>
</comment>
<dbReference type="AlphaFoldDB" id="A0A2N5MZR0"/>
<keyword evidence="2" id="KW-1277">Toxin-antitoxin system</keyword>